<dbReference type="Proteomes" id="UP000078492">
    <property type="component" value="Unassembled WGS sequence"/>
</dbReference>
<accession>A0A195DXK1</accession>
<protein>
    <submittedName>
        <fullName evidence="2">Uncharacterized protein</fullName>
    </submittedName>
</protein>
<reference evidence="2 3" key="1">
    <citation type="submission" date="2015-09" db="EMBL/GenBank/DDBJ databases">
        <title>Trachymyrmex cornetzi WGS genome.</title>
        <authorList>
            <person name="Nygaard S."/>
            <person name="Hu H."/>
            <person name="Boomsma J."/>
            <person name="Zhang G."/>
        </authorList>
    </citation>
    <scope>NUCLEOTIDE SEQUENCE [LARGE SCALE GENOMIC DNA]</scope>
    <source>
        <strain evidence="2">Tcor2-1</strain>
        <tissue evidence="2">Whole body</tissue>
    </source>
</reference>
<feature type="region of interest" description="Disordered" evidence="1">
    <location>
        <begin position="1"/>
        <end position="20"/>
    </location>
</feature>
<dbReference type="AlphaFoldDB" id="A0A195DXK1"/>
<evidence type="ECO:0000313" key="3">
    <source>
        <dbReference type="Proteomes" id="UP000078492"/>
    </source>
</evidence>
<dbReference type="EMBL" id="KQ980155">
    <property type="protein sequence ID" value="KYN17442.1"/>
    <property type="molecule type" value="Genomic_DNA"/>
</dbReference>
<proteinExistence type="predicted"/>
<keyword evidence="3" id="KW-1185">Reference proteome</keyword>
<organism evidence="2 3">
    <name type="scientific">Trachymyrmex cornetzi</name>
    <dbReference type="NCBI Taxonomy" id="471704"/>
    <lineage>
        <taxon>Eukaryota</taxon>
        <taxon>Metazoa</taxon>
        <taxon>Ecdysozoa</taxon>
        <taxon>Arthropoda</taxon>
        <taxon>Hexapoda</taxon>
        <taxon>Insecta</taxon>
        <taxon>Pterygota</taxon>
        <taxon>Neoptera</taxon>
        <taxon>Endopterygota</taxon>
        <taxon>Hymenoptera</taxon>
        <taxon>Apocrita</taxon>
        <taxon>Aculeata</taxon>
        <taxon>Formicoidea</taxon>
        <taxon>Formicidae</taxon>
        <taxon>Myrmicinae</taxon>
        <taxon>Trachymyrmex</taxon>
    </lineage>
</organism>
<name>A0A195DXK1_9HYME</name>
<evidence type="ECO:0000313" key="2">
    <source>
        <dbReference type="EMBL" id="KYN17442.1"/>
    </source>
</evidence>
<evidence type="ECO:0000256" key="1">
    <source>
        <dbReference type="SAM" id="MobiDB-lite"/>
    </source>
</evidence>
<sequence length="314" mass="35561">MRYHSPFMMKSDKSPPSCELSTRSSYQGQSLIKTGTYLHDRDIPLGNSKPNVAFTNRRYMIRRATGESARPWDGERQDYIDDVLLHPAILAKCCQAVENYWQHMYVTVNCQLGKRSTDRSVSGVVGTRIDRELAFVGVGSKSELKLRSVRTAIYGASLLCIALVSLVSDRRSREVQDPNFMSQCWSSKGNQVMSILHVLLKMPGGTYRQLPLCVTTTFVWTASAKTKRKGYFYSSGRRANKWLRYPLRCHANYTFGVGKSNIRRPARQPVAIDTREGTRESNVLASLMFSQSRYGIDTVEGFEDVILANRKSMP</sequence>
<gene>
    <name evidence="2" type="ORF">ALC57_10234</name>
</gene>